<accession>A0A7V2AVS9</accession>
<dbReference type="AlphaFoldDB" id="A0A7V2AVS9"/>
<dbReference type="SUPFAM" id="SSF50692">
    <property type="entry name" value="ADC-like"/>
    <property type="match status" value="1"/>
</dbReference>
<organism evidence="1">
    <name type="scientific">Eiseniibacteriota bacterium</name>
    <dbReference type="NCBI Taxonomy" id="2212470"/>
    <lineage>
        <taxon>Bacteria</taxon>
        <taxon>Candidatus Eiseniibacteriota</taxon>
    </lineage>
</organism>
<gene>
    <name evidence="1" type="ORF">ENO08_06905</name>
</gene>
<dbReference type="GO" id="GO:0004068">
    <property type="term" value="F:aspartate 1-decarboxylase activity"/>
    <property type="evidence" value="ECO:0007669"/>
    <property type="project" value="InterPro"/>
</dbReference>
<evidence type="ECO:0008006" key="2">
    <source>
        <dbReference type="Google" id="ProtNLM"/>
    </source>
</evidence>
<proteinExistence type="predicted"/>
<feature type="non-terminal residue" evidence="1">
    <location>
        <position position="501"/>
    </location>
</feature>
<evidence type="ECO:0000313" key="1">
    <source>
        <dbReference type="EMBL" id="HER44172.1"/>
    </source>
</evidence>
<dbReference type="PANTHER" id="PTHR36932">
    <property type="entry name" value="CAPSULAR POLYSACCHARIDE BIOSYNTHESIS PROTEIN"/>
    <property type="match status" value="1"/>
</dbReference>
<dbReference type="EMBL" id="DSEC01000491">
    <property type="protein sequence ID" value="HER44172.1"/>
    <property type="molecule type" value="Genomic_DNA"/>
</dbReference>
<name>A0A7V2AVS9_UNCEI</name>
<dbReference type="InterPro" id="IPR042099">
    <property type="entry name" value="ANL_N_sf"/>
</dbReference>
<dbReference type="InterPro" id="IPR053158">
    <property type="entry name" value="CapK_Type1_Caps_Biosynth"/>
</dbReference>
<protein>
    <recommendedName>
        <fullName evidence="2">Phenylacetate--CoA ligase family protein</fullName>
    </recommendedName>
</protein>
<dbReference type="Pfam" id="PF02261">
    <property type="entry name" value="Asp_decarbox"/>
    <property type="match status" value="1"/>
</dbReference>
<reference evidence="1" key="1">
    <citation type="journal article" date="2020" name="mSystems">
        <title>Genome- and Community-Level Interaction Insights into Carbon Utilization and Element Cycling Functions of Hydrothermarchaeota in Hydrothermal Sediment.</title>
        <authorList>
            <person name="Zhou Z."/>
            <person name="Liu Y."/>
            <person name="Xu W."/>
            <person name="Pan J."/>
            <person name="Luo Z.H."/>
            <person name="Li M."/>
        </authorList>
    </citation>
    <scope>NUCLEOTIDE SEQUENCE [LARGE SCALE GENOMIC DNA]</scope>
    <source>
        <strain evidence="1">SpSt-1233</strain>
    </source>
</reference>
<dbReference type="SUPFAM" id="SSF56801">
    <property type="entry name" value="Acetyl-CoA synthetase-like"/>
    <property type="match status" value="1"/>
</dbReference>
<dbReference type="PANTHER" id="PTHR36932:SF1">
    <property type="entry name" value="CAPSULAR POLYSACCHARIDE BIOSYNTHESIS PROTEIN"/>
    <property type="match status" value="1"/>
</dbReference>
<dbReference type="Gene3D" id="3.40.50.12780">
    <property type="entry name" value="N-terminal domain of ligase-like"/>
    <property type="match status" value="1"/>
</dbReference>
<dbReference type="GO" id="GO:0006523">
    <property type="term" value="P:alanine biosynthetic process"/>
    <property type="evidence" value="ECO:0007669"/>
    <property type="project" value="InterPro"/>
</dbReference>
<dbReference type="Gene3D" id="2.40.40.20">
    <property type="match status" value="1"/>
</dbReference>
<dbReference type="InterPro" id="IPR009010">
    <property type="entry name" value="Asp_de-COase-like_dom_sf"/>
</dbReference>
<comment type="caution">
    <text evidence="1">The sequence shown here is derived from an EMBL/GenBank/DDBJ whole genome shotgun (WGS) entry which is preliminary data.</text>
</comment>
<sequence>MFPPLHPSIVRNVVYPIYRGLKGDELLPMLEELERAQWLAPGEIEELQWRKLRGLLASAAAYVPYYRELFAGAGVDAGSIETIEDFRRIPLLTKERIREAGGSILTKDPLRRGVPSDTGGSTGEILYFFTDLSAGPLKRANALRGYRWAGVDVGERQAYLWGIDHDRPPKERLRDGLKDYFNNVLRLSAIHMSDETMRSYAAALRRFKPAILVGYPSALESLVRFCVRTGTAGPRPKAVVTSGEMLLPRQRGRIEGFFACPLFDRYGIREFGDVAQECDRHEGLHVFSDLYHVEVLDDEGNPADPGESGELVVTDLSNYFMPFIRYRTGDPAIRTDRVCSCGRGMPLLERIEGRSQDAVVTPEGVRVDGLFWSRLSRSVPGIKRFQVEQQSRGGVEYRIVPGPEWRDESRERLLEKIRERCGAGFGVEFSIVDEIPLTAAGKQRFVVSNIEDRLVVKSKIHKAVITGEEPQALDSLRVDERLMELSNILPGEKVLIVDNTN</sequence>
<dbReference type="InterPro" id="IPR003190">
    <property type="entry name" value="Asp_decarbox"/>
</dbReference>
<dbReference type="Proteomes" id="UP000886069">
    <property type="component" value="Unassembled WGS sequence"/>
</dbReference>